<feature type="domain" description="Reverse transcriptase" evidence="1">
    <location>
        <begin position="1"/>
        <end position="64"/>
    </location>
</feature>
<keyword evidence="3" id="KW-1185">Reference proteome</keyword>
<dbReference type="Gene3D" id="3.30.70.270">
    <property type="match status" value="1"/>
</dbReference>
<dbReference type="SUPFAM" id="SSF56672">
    <property type="entry name" value="DNA/RNA polymerases"/>
    <property type="match status" value="1"/>
</dbReference>
<feature type="non-terminal residue" evidence="2">
    <location>
        <position position="1"/>
    </location>
</feature>
<gene>
    <name evidence="2" type="ORF">CR513_18939</name>
</gene>
<accession>A0A371H5U7</accession>
<sequence>MDKIFKDVMGTDVEAYMDDLVVKSTITSEHCTALCRVFQILRKHQLKLNPKKCSFGIQAGKFLGNGHAHIQNLEERRKFHMDDKK</sequence>
<dbReference type="PANTHER" id="PTHR24559">
    <property type="entry name" value="TRANSPOSON TY3-I GAG-POL POLYPROTEIN"/>
    <property type="match status" value="1"/>
</dbReference>
<dbReference type="Proteomes" id="UP000257109">
    <property type="component" value="Unassembled WGS sequence"/>
</dbReference>
<evidence type="ECO:0000313" key="3">
    <source>
        <dbReference type="Proteomes" id="UP000257109"/>
    </source>
</evidence>
<dbReference type="EMBL" id="QJKJ01003497">
    <property type="protein sequence ID" value="RDX98170.1"/>
    <property type="molecule type" value="Genomic_DNA"/>
</dbReference>
<name>A0A371H5U7_MUCPR</name>
<dbReference type="AlphaFoldDB" id="A0A371H5U7"/>
<dbReference type="OrthoDB" id="101614at2759"/>
<dbReference type="InterPro" id="IPR043128">
    <property type="entry name" value="Rev_trsase/Diguanyl_cyclase"/>
</dbReference>
<dbReference type="Pfam" id="PF00078">
    <property type="entry name" value="RVT_1"/>
    <property type="match status" value="1"/>
</dbReference>
<dbReference type="InterPro" id="IPR053134">
    <property type="entry name" value="RNA-dir_DNA_polymerase"/>
</dbReference>
<comment type="caution">
    <text evidence="2">The sequence shown here is derived from an EMBL/GenBank/DDBJ whole genome shotgun (WGS) entry which is preliminary data.</text>
</comment>
<protein>
    <recommendedName>
        <fullName evidence="1">Reverse transcriptase domain-containing protein</fullName>
    </recommendedName>
</protein>
<dbReference type="InterPro" id="IPR043502">
    <property type="entry name" value="DNA/RNA_pol_sf"/>
</dbReference>
<organism evidence="2 3">
    <name type="scientific">Mucuna pruriens</name>
    <name type="common">Velvet bean</name>
    <name type="synonym">Dolichos pruriens</name>
    <dbReference type="NCBI Taxonomy" id="157652"/>
    <lineage>
        <taxon>Eukaryota</taxon>
        <taxon>Viridiplantae</taxon>
        <taxon>Streptophyta</taxon>
        <taxon>Embryophyta</taxon>
        <taxon>Tracheophyta</taxon>
        <taxon>Spermatophyta</taxon>
        <taxon>Magnoliopsida</taxon>
        <taxon>eudicotyledons</taxon>
        <taxon>Gunneridae</taxon>
        <taxon>Pentapetalae</taxon>
        <taxon>rosids</taxon>
        <taxon>fabids</taxon>
        <taxon>Fabales</taxon>
        <taxon>Fabaceae</taxon>
        <taxon>Papilionoideae</taxon>
        <taxon>50 kb inversion clade</taxon>
        <taxon>NPAAA clade</taxon>
        <taxon>indigoferoid/millettioid clade</taxon>
        <taxon>Phaseoleae</taxon>
        <taxon>Mucuna</taxon>
    </lineage>
</organism>
<proteinExistence type="predicted"/>
<dbReference type="InterPro" id="IPR000477">
    <property type="entry name" value="RT_dom"/>
</dbReference>
<evidence type="ECO:0000313" key="2">
    <source>
        <dbReference type="EMBL" id="RDX98170.1"/>
    </source>
</evidence>
<reference evidence="2" key="1">
    <citation type="submission" date="2018-05" db="EMBL/GenBank/DDBJ databases">
        <title>Draft genome of Mucuna pruriens seed.</title>
        <authorList>
            <person name="Nnadi N.E."/>
            <person name="Vos R."/>
            <person name="Hasami M.H."/>
            <person name="Devisetty U.K."/>
            <person name="Aguiy J.C."/>
        </authorList>
    </citation>
    <scope>NUCLEOTIDE SEQUENCE [LARGE SCALE GENOMIC DNA]</scope>
    <source>
        <strain evidence="2">JCA_2017</strain>
    </source>
</reference>
<evidence type="ECO:0000259" key="1">
    <source>
        <dbReference type="Pfam" id="PF00078"/>
    </source>
</evidence>
<dbReference type="PANTHER" id="PTHR24559:SF444">
    <property type="entry name" value="REVERSE TRANSCRIPTASE DOMAIN-CONTAINING PROTEIN"/>
    <property type="match status" value="1"/>
</dbReference>